<proteinExistence type="predicted"/>
<evidence type="ECO:0000313" key="1">
    <source>
        <dbReference type="EMBL" id="CAI8821104.1"/>
    </source>
</evidence>
<dbReference type="Proteomes" id="UP001162030">
    <property type="component" value="Chromosome"/>
</dbReference>
<gene>
    <name evidence="1" type="ORF">MSZNOR_1961</name>
</gene>
<keyword evidence="2" id="KW-1185">Reference proteome</keyword>
<evidence type="ECO:0000313" key="2">
    <source>
        <dbReference type="Proteomes" id="UP001162030"/>
    </source>
</evidence>
<sequence length="39" mass="4543">MTEGKPERFHRGARAAPDVRISDYWRSERILDRVKGASQ</sequence>
<organism evidence="1 2">
    <name type="scientific">Methylocaldum szegediense</name>
    <dbReference type="NCBI Taxonomy" id="73780"/>
    <lineage>
        <taxon>Bacteria</taxon>
        <taxon>Pseudomonadati</taxon>
        <taxon>Pseudomonadota</taxon>
        <taxon>Gammaproteobacteria</taxon>
        <taxon>Methylococcales</taxon>
        <taxon>Methylococcaceae</taxon>
        <taxon>Methylocaldum</taxon>
    </lineage>
</organism>
<name>A0ABN8X4R8_9GAMM</name>
<dbReference type="EMBL" id="OX458333">
    <property type="protein sequence ID" value="CAI8821104.1"/>
    <property type="molecule type" value="Genomic_DNA"/>
</dbReference>
<accession>A0ABN8X4R8</accession>
<protein>
    <submittedName>
        <fullName evidence="1">Uncharacterized protein</fullName>
    </submittedName>
</protein>
<reference evidence="1 2" key="1">
    <citation type="submission" date="2023-03" db="EMBL/GenBank/DDBJ databases">
        <authorList>
            <person name="Pearce D."/>
        </authorList>
    </citation>
    <scope>NUCLEOTIDE SEQUENCE [LARGE SCALE GENOMIC DNA]</scope>
    <source>
        <strain evidence="1">Msz</strain>
    </source>
</reference>